<feature type="region of interest" description="Disordered" evidence="1">
    <location>
        <begin position="39"/>
        <end position="58"/>
    </location>
</feature>
<dbReference type="OrthoDB" id="9801106at2"/>
<dbReference type="GO" id="GO:0004222">
    <property type="term" value="F:metalloendopeptidase activity"/>
    <property type="evidence" value="ECO:0007669"/>
    <property type="project" value="TreeGrafter"/>
</dbReference>
<accession>A0A1M4US22</accession>
<evidence type="ECO:0000313" key="4">
    <source>
        <dbReference type="EMBL" id="SHE59423.1"/>
    </source>
</evidence>
<dbReference type="EMBL" id="FQVH01000003">
    <property type="protein sequence ID" value="SHE59423.1"/>
    <property type="molecule type" value="Genomic_DNA"/>
</dbReference>
<protein>
    <submittedName>
        <fullName evidence="4">Peptidase family M23</fullName>
    </submittedName>
</protein>
<name>A0A1M4US22_9THEO</name>
<dbReference type="Pfam" id="PF01551">
    <property type="entry name" value="Peptidase_M23"/>
    <property type="match status" value="1"/>
</dbReference>
<gene>
    <name evidence="4" type="ORF">SAMN02746089_00491</name>
</gene>
<feature type="region of interest" description="Disordered" evidence="1">
    <location>
        <begin position="87"/>
        <end position="120"/>
    </location>
</feature>
<evidence type="ECO:0000256" key="2">
    <source>
        <dbReference type="SAM" id="Phobius"/>
    </source>
</evidence>
<keyword evidence="2" id="KW-0472">Membrane</keyword>
<evidence type="ECO:0000259" key="3">
    <source>
        <dbReference type="Pfam" id="PF01551"/>
    </source>
</evidence>
<feature type="domain" description="M23ase beta-sheet core" evidence="3">
    <location>
        <begin position="172"/>
        <end position="270"/>
    </location>
</feature>
<dbReference type="InterPro" id="IPR016047">
    <property type="entry name" value="M23ase_b-sheet_dom"/>
</dbReference>
<dbReference type="STRING" id="1121256.SAMN02746089_00491"/>
<dbReference type="CDD" id="cd12797">
    <property type="entry name" value="M23_peptidase"/>
    <property type="match status" value="1"/>
</dbReference>
<dbReference type="RefSeq" id="WP_073341515.1">
    <property type="nucleotide sequence ID" value="NZ_FQVH01000003.1"/>
</dbReference>
<evidence type="ECO:0000313" key="5">
    <source>
        <dbReference type="Proteomes" id="UP000184088"/>
    </source>
</evidence>
<organism evidence="4 5">
    <name type="scientific">Caldanaerobius fijiensis DSM 17918</name>
    <dbReference type="NCBI Taxonomy" id="1121256"/>
    <lineage>
        <taxon>Bacteria</taxon>
        <taxon>Bacillati</taxon>
        <taxon>Bacillota</taxon>
        <taxon>Clostridia</taxon>
        <taxon>Thermoanaerobacterales</taxon>
        <taxon>Thermoanaerobacteraceae</taxon>
        <taxon>Caldanaerobius</taxon>
    </lineage>
</organism>
<reference evidence="4 5" key="1">
    <citation type="submission" date="2016-11" db="EMBL/GenBank/DDBJ databases">
        <authorList>
            <person name="Jaros S."/>
            <person name="Januszkiewicz K."/>
            <person name="Wedrychowicz H."/>
        </authorList>
    </citation>
    <scope>NUCLEOTIDE SEQUENCE [LARGE SCALE GENOMIC DNA]</scope>
    <source>
        <strain evidence="4 5">DSM 17918</strain>
    </source>
</reference>
<keyword evidence="2" id="KW-1133">Transmembrane helix</keyword>
<dbReference type="AlphaFoldDB" id="A0A1M4US22"/>
<proteinExistence type="predicted"/>
<sequence length="276" mass="30470">MKNFLQKNGFYVILLMCIAIVAIAAVVMTNNDINKLVKKGLPPKSASEKQTNPDVSMRDSDIIIGDINKKLESNTAQNNVQKYYEEKKQQETAQNSAQNTITKAQQTEPTKVVDNTRDTEKTIKNVSTPVANATPVSSTITVSMIMPVDGQISTDYAMSNLIYSKTLDEWRTHNGIDIAAKADMPVKAAMAGIVEKVYKDLKMGYTVIIKHNGGYETRYSSLGEDIKVKEGQTVKQGDIIGIVSQSASFEIAEGPHVHFEVIKDGKNVNPHDYIKQ</sequence>
<dbReference type="InterPro" id="IPR011055">
    <property type="entry name" value="Dup_hybrid_motif"/>
</dbReference>
<dbReference type="Gene3D" id="2.70.70.10">
    <property type="entry name" value="Glucose Permease (Domain IIA)"/>
    <property type="match status" value="1"/>
</dbReference>
<dbReference type="PANTHER" id="PTHR21666">
    <property type="entry name" value="PEPTIDASE-RELATED"/>
    <property type="match status" value="1"/>
</dbReference>
<feature type="compositionally biased region" description="Polar residues" evidence="1">
    <location>
        <begin position="91"/>
        <end position="109"/>
    </location>
</feature>
<keyword evidence="2" id="KW-0812">Transmembrane</keyword>
<dbReference type="PANTHER" id="PTHR21666:SF270">
    <property type="entry name" value="MUREIN HYDROLASE ACTIVATOR ENVC"/>
    <property type="match status" value="1"/>
</dbReference>
<keyword evidence="5" id="KW-1185">Reference proteome</keyword>
<dbReference type="SUPFAM" id="SSF51261">
    <property type="entry name" value="Duplicated hybrid motif"/>
    <property type="match status" value="1"/>
</dbReference>
<evidence type="ECO:0000256" key="1">
    <source>
        <dbReference type="SAM" id="MobiDB-lite"/>
    </source>
</evidence>
<dbReference type="InterPro" id="IPR050570">
    <property type="entry name" value="Cell_wall_metabolism_enzyme"/>
</dbReference>
<dbReference type="Proteomes" id="UP000184088">
    <property type="component" value="Unassembled WGS sequence"/>
</dbReference>
<feature type="transmembrane region" description="Helical" evidence="2">
    <location>
        <begin position="9"/>
        <end position="28"/>
    </location>
</feature>